<dbReference type="SUPFAM" id="SSF46767">
    <property type="entry name" value="Methylated DNA-protein cysteine methyltransferase, C-terminal domain"/>
    <property type="match status" value="1"/>
</dbReference>
<gene>
    <name evidence="10" type="ORF">JEQ47_04810</name>
</gene>
<keyword evidence="5" id="KW-0808">Transferase</keyword>
<dbReference type="PANTHER" id="PTHR10815">
    <property type="entry name" value="METHYLATED-DNA--PROTEIN-CYSTEINE METHYLTRANSFERASE"/>
    <property type="match status" value="1"/>
</dbReference>
<evidence type="ECO:0000256" key="3">
    <source>
        <dbReference type="ARBA" id="ARBA00011918"/>
    </source>
</evidence>
<evidence type="ECO:0000256" key="5">
    <source>
        <dbReference type="ARBA" id="ARBA00022679"/>
    </source>
</evidence>
<dbReference type="EMBL" id="JAEKMH010000001">
    <property type="protein sequence ID" value="MBJ3784035.1"/>
    <property type="molecule type" value="Genomic_DNA"/>
</dbReference>
<protein>
    <recommendedName>
        <fullName evidence="3">methylated-DNA--[protein]-cysteine S-methyltransferase</fullName>
        <ecNumber evidence="3">2.1.1.63</ecNumber>
    </recommendedName>
</protein>
<dbReference type="InterPro" id="IPR036388">
    <property type="entry name" value="WH-like_DNA-bd_sf"/>
</dbReference>
<evidence type="ECO:0000256" key="8">
    <source>
        <dbReference type="ARBA" id="ARBA00049348"/>
    </source>
</evidence>
<dbReference type="Pfam" id="PF01035">
    <property type="entry name" value="DNA_binding_1"/>
    <property type="match status" value="1"/>
</dbReference>
<dbReference type="FunFam" id="1.10.10.10:FF:000214">
    <property type="entry name" value="Methylated-DNA--protein-cysteine methyltransferase"/>
    <property type="match status" value="1"/>
</dbReference>
<evidence type="ECO:0000256" key="2">
    <source>
        <dbReference type="ARBA" id="ARBA00008711"/>
    </source>
</evidence>
<dbReference type="GO" id="GO:0006281">
    <property type="term" value="P:DNA repair"/>
    <property type="evidence" value="ECO:0007669"/>
    <property type="project" value="UniProtKB-KW"/>
</dbReference>
<keyword evidence="4" id="KW-0489">Methyltransferase</keyword>
<dbReference type="InterPro" id="IPR036631">
    <property type="entry name" value="MGMT_N_sf"/>
</dbReference>
<organism evidence="10 11">
    <name type="scientific">Devosia sediminis</name>
    <dbReference type="NCBI Taxonomy" id="2798801"/>
    <lineage>
        <taxon>Bacteria</taxon>
        <taxon>Pseudomonadati</taxon>
        <taxon>Pseudomonadota</taxon>
        <taxon>Alphaproteobacteria</taxon>
        <taxon>Hyphomicrobiales</taxon>
        <taxon>Devosiaceae</taxon>
        <taxon>Devosia</taxon>
    </lineage>
</organism>
<evidence type="ECO:0000256" key="7">
    <source>
        <dbReference type="ARBA" id="ARBA00023204"/>
    </source>
</evidence>
<proteinExistence type="inferred from homology"/>
<keyword evidence="6" id="KW-0227">DNA damage</keyword>
<comment type="similarity">
    <text evidence="2">Belongs to the MGMT family.</text>
</comment>
<dbReference type="NCBIfam" id="TIGR00589">
    <property type="entry name" value="ogt"/>
    <property type="match status" value="1"/>
</dbReference>
<reference evidence="10" key="1">
    <citation type="submission" date="2020-12" db="EMBL/GenBank/DDBJ databases">
        <title>Devosia sp. MSA67 isolated from Mo River.</title>
        <authorList>
            <person name="Ma F."/>
            <person name="Zi Z."/>
        </authorList>
    </citation>
    <scope>NUCLEOTIDE SEQUENCE</scope>
    <source>
        <strain evidence="10">MSA67</strain>
    </source>
</reference>
<comment type="catalytic activity">
    <reaction evidence="8">
        <text>a 6-O-methyl-2'-deoxyguanosine in DNA + L-cysteinyl-[protein] = S-methyl-L-cysteinyl-[protein] + a 2'-deoxyguanosine in DNA</text>
        <dbReference type="Rhea" id="RHEA:24000"/>
        <dbReference type="Rhea" id="RHEA-COMP:10131"/>
        <dbReference type="Rhea" id="RHEA-COMP:10132"/>
        <dbReference type="Rhea" id="RHEA-COMP:11367"/>
        <dbReference type="Rhea" id="RHEA-COMP:11368"/>
        <dbReference type="ChEBI" id="CHEBI:29950"/>
        <dbReference type="ChEBI" id="CHEBI:82612"/>
        <dbReference type="ChEBI" id="CHEBI:85445"/>
        <dbReference type="ChEBI" id="CHEBI:85448"/>
        <dbReference type="EC" id="2.1.1.63"/>
    </reaction>
</comment>
<dbReference type="EC" id="2.1.1.63" evidence="3"/>
<dbReference type="InterPro" id="IPR014048">
    <property type="entry name" value="MethylDNA_cys_MeTrfase_DNA-bd"/>
</dbReference>
<dbReference type="Proteomes" id="UP000602124">
    <property type="component" value="Unassembled WGS sequence"/>
</dbReference>
<keyword evidence="11" id="KW-1185">Reference proteome</keyword>
<dbReference type="InterPro" id="IPR036217">
    <property type="entry name" value="MethylDNA_cys_MeTrfase_DNAb"/>
</dbReference>
<comment type="catalytic activity">
    <reaction evidence="1">
        <text>a 4-O-methyl-thymidine in DNA + L-cysteinyl-[protein] = a thymidine in DNA + S-methyl-L-cysteinyl-[protein]</text>
        <dbReference type="Rhea" id="RHEA:53428"/>
        <dbReference type="Rhea" id="RHEA-COMP:10131"/>
        <dbReference type="Rhea" id="RHEA-COMP:10132"/>
        <dbReference type="Rhea" id="RHEA-COMP:13555"/>
        <dbReference type="Rhea" id="RHEA-COMP:13556"/>
        <dbReference type="ChEBI" id="CHEBI:29950"/>
        <dbReference type="ChEBI" id="CHEBI:82612"/>
        <dbReference type="ChEBI" id="CHEBI:137386"/>
        <dbReference type="ChEBI" id="CHEBI:137387"/>
        <dbReference type="EC" id="2.1.1.63"/>
    </reaction>
</comment>
<evidence type="ECO:0000313" key="11">
    <source>
        <dbReference type="Proteomes" id="UP000602124"/>
    </source>
</evidence>
<evidence type="ECO:0000256" key="6">
    <source>
        <dbReference type="ARBA" id="ARBA00022763"/>
    </source>
</evidence>
<dbReference type="InterPro" id="IPR001497">
    <property type="entry name" value="MethylDNA_cys_MeTrfase_AS"/>
</dbReference>
<dbReference type="Gene3D" id="1.10.10.10">
    <property type="entry name" value="Winged helix-like DNA-binding domain superfamily/Winged helix DNA-binding domain"/>
    <property type="match status" value="1"/>
</dbReference>
<dbReference type="SUPFAM" id="SSF53155">
    <property type="entry name" value="Methylated DNA-protein cysteine methyltransferase domain"/>
    <property type="match status" value="1"/>
</dbReference>
<evidence type="ECO:0000313" key="10">
    <source>
        <dbReference type="EMBL" id="MBJ3784035.1"/>
    </source>
</evidence>
<accession>A0A934MKE2</accession>
<keyword evidence="7" id="KW-0234">DNA repair</keyword>
<evidence type="ECO:0000259" key="9">
    <source>
        <dbReference type="Pfam" id="PF01035"/>
    </source>
</evidence>
<name>A0A934MKE2_9HYPH</name>
<dbReference type="CDD" id="cd06445">
    <property type="entry name" value="ATase"/>
    <property type="match status" value="1"/>
</dbReference>
<evidence type="ECO:0000256" key="4">
    <source>
        <dbReference type="ARBA" id="ARBA00022603"/>
    </source>
</evidence>
<comment type="caution">
    <text evidence="10">The sequence shown here is derived from an EMBL/GenBank/DDBJ whole genome shotgun (WGS) entry which is preliminary data.</text>
</comment>
<dbReference type="AlphaFoldDB" id="A0A934MKE2"/>
<dbReference type="GO" id="GO:0032259">
    <property type="term" value="P:methylation"/>
    <property type="evidence" value="ECO:0007669"/>
    <property type="project" value="UniProtKB-KW"/>
</dbReference>
<dbReference type="GO" id="GO:0003908">
    <property type="term" value="F:methylated-DNA-[protein]-cysteine S-methyltransferase activity"/>
    <property type="evidence" value="ECO:0007669"/>
    <property type="project" value="UniProtKB-EC"/>
</dbReference>
<dbReference type="PANTHER" id="PTHR10815:SF5">
    <property type="entry name" value="METHYLATED-DNA--PROTEIN-CYSTEINE METHYLTRANSFERASE"/>
    <property type="match status" value="1"/>
</dbReference>
<feature type="domain" description="Methylated-DNA-[protein]-cysteine S-methyltransferase DNA binding" evidence="9">
    <location>
        <begin position="83"/>
        <end position="165"/>
    </location>
</feature>
<sequence length="178" mass="18617">METTTFDTALGRFGIGWTDKGLARLLLPGDDDAVFLERLNRGGATPGDPSRDITALMDQIEDYAEGAEVSFASVSLDLAGVPEFHRRAYSLLLSVGWGETLTYGDLARQLGDVGLSRAVGQAMAANPIPLVIPCHRVLASNGKPGGFSAPGGAATKVRMLALEGVEVGAPAGQLRFGF</sequence>
<dbReference type="PROSITE" id="PS00374">
    <property type="entry name" value="MGMT"/>
    <property type="match status" value="1"/>
</dbReference>
<evidence type="ECO:0000256" key="1">
    <source>
        <dbReference type="ARBA" id="ARBA00001286"/>
    </source>
</evidence>